<keyword evidence="2" id="KW-0812">Transmembrane</keyword>
<dbReference type="EMBL" id="CP060436">
    <property type="protein sequence ID" value="QPM90046.1"/>
    <property type="molecule type" value="Genomic_DNA"/>
</dbReference>
<sequence length="756" mass="78364">MRPDLALKFSETGLELLRRDDAGWLSVGRADFDAAGFDVKVAGLLRRAEAAGSGPSRSKVVIPENQVRYFSVPTSAEETEAPDEGAQARAALVGATPYAAEDLVIDWVRDGATLKIAAVARETLAEAETFAARWGFMPVAFVAAPEDPAAFPREPFFGPTSLAAGLLGETPVEGDESPLPRITEDLPPPPEAATIATSPAPSKTAALAADAPPAPQVQPVSPTRPAQAPVEASVTPVATQAAEPETSEPAKTEPIGPETIGPETIDNAAPATGPADSVPAETPTPSAPYAPRVVPQPDSEKDRMTIFGAREVEKKKNRLLPMLVIAAALLLCAAGAWALLSGAPLAIFDEPEQLSTLQPEPNVSPEASDGITPEIGAPPEAPSGDLPRQTLPEARTTAPEAQSPAPETPGTLANAPAPTAPGTPPQPSVPAAPFTEPPARAAPATPVEAAARYAATGIWQRAPMPSIAPPGSTLDAPDIAVVAAVEHPPVVTGALPDPLAVPTPEAALQEPPLPPAADQSFALDDRGLVIATPDGAVSPAGHMVYLGRPDKVPPARSVPEVPEHQTDPATSADADRDPEDPAFDGPETQVAESPLGDVRPKARPNDFLPEPEAEELADAEPDADEPELAVPTIFAIRPHARPRDFETQIAAARAAAAAAEATAVAVAPTQTTTPPSPSQDSVTRVATDKRALNLKDLNLIGIMGKSSDRSALIRMPNGRILKVKVGDRLDGGRVAAISEDQLRYVKSNRNLLLEMP</sequence>
<feature type="region of interest" description="Disordered" evidence="1">
    <location>
        <begin position="162"/>
        <end position="299"/>
    </location>
</feature>
<gene>
    <name evidence="3" type="ORF">PSAL_012790</name>
</gene>
<name>A0A418SCC0_9RHOB</name>
<feature type="compositionally biased region" description="Low complexity" evidence="1">
    <location>
        <begin position="408"/>
        <end position="417"/>
    </location>
</feature>
<organism evidence="3 4">
    <name type="scientific">Pseudooceanicola algae</name>
    <dbReference type="NCBI Taxonomy" id="1537215"/>
    <lineage>
        <taxon>Bacteria</taxon>
        <taxon>Pseudomonadati</taxon>
        <taxon>Pseudomonadota</taxon>
        <taxon>Alphaproteobacteria</taxon>
        <taxon>Rhodobacterales</taxon>
        <taxon>Paracoccaceae</taxon>
        <taxon>Pseudooceanicola</taxon>
    </lineage>
</organism>
<feature type="compositionally biased region" description="Low complexity" evidence="1">
    <location>
        <begin position="192"/>
        <end position="223"/>
    </location>
</feature>
<reference evidence="3 4" key="1">
    <citation type="submission" date="2020-08" db="EMBL/GenBank/DDBJ databases">
        <title>Genome sequence of Rhodobacteraceae bacterium Lw-13e.</title>
        <authorList>
            <person name="Poehlein A."/>
            <person name="Wolter L."/>
            <person name="Daniel R."/>
            <person name="Brinkhoff T."/>
        </authorList>
    </citation>
    <scope>NUCLEOTIDE SEQUENCE [LARGE SCALE GENOMIC DNA]</scope>
    <source>
        <strain evidence="3 4">Lw-13e</strain>
    </source>
</reference>
<keyword evidence="2" id="KW-0472">Membrane</keyword>
<evidence type="ECO:0000313" key="4">
    <source>
        <dbReference type="Proteomes" id="UP000283786"/>
    </source>
</evidence>
<dbReference type="InterPro" id="IPR022753">
    <property type="entry name" value="T4SS_pilus_biogen_PilP"/>
</dbReference>
<protein>
    <submittedName>
        <fullName evidence="3">Uncharacterized protein</fullName>
    </submittedName>
</protein>
<evidence type="ECO:0000256" key="2">
    <source>
        <dbReference type="SAM" id="Phobius"/>
    </source>
</evidence>
<feature type="transmembrane region" description="Helical" evidence="2">
    <location>
        <begin position="319"/>
        <end position="340"/>
    </location>
</feature>
<feature type="region of interest" description="Disordered" evidence="1">
    <location>
        <begin position="356"/>
        <end position="446"/>
    </location>
</feature>
<proteinExistence type="predicted"/>
<accession>A0A418SCC0</accession>
<dbReference type="Proteomes" id="UP000283786">
    <property type="component" value="Chromosome"/>
</dbReference>
<dbReference type="AlphaFoldDB" id="A0A418SCC0"/>
<dbReference type="OrthoDB" id="7870459at2"/>
<evidence type="ECO:0000313" key="3">
    <source>
        <dbReference type="EMBL" id="QPM90046.1"/>
    </source>
</evidence>
<feature type="region of interest" description="Disordered" evidence="1">
    <location>
        <begin position="666"/>
        <end position="685"/>
    </location>
</feature>
<feature type="compositionally biased region" description="Pro residues" evidence="1">
    <location>
        <begin position="418"/>
        <end position="430"/>
    </location>
</feature>
<keyword evidence="4" id="KW-1185">Reference proteome</keyword>
<evidence type="ECO:0000256" key="1">
    <source>
        <dbReference type="SAM" id="MobiDB-lite"/>
    </source>
</evidence>
<feature type="region of interest" description="Disordered" evidence="1">
    <location>
        <begin position="547"/>
        <end position="608"/>
    </location>
</feature>
<dbReference type="KEGG" id="palw:PSAL_012790"/>
<dbReference type="RefSeq" id="WP_119840675.1">
    <property type="nucleotide sequence ID" value="NZ_CP060436.1"/>
</dbReference>
<dbReference type="NCBIfam" id="TIGR03021">
    <property type="entry name" value="pilP_fam"/>
    <property type="match status" value="1"/>
</dbReference>
<keyword evidence="2" id="KW-1133">Transmembrane helix</keyword>
<dbReference type="Gene3D" id="2.30.30.830">
    <property type="match status" value="1"/>
</dbReference>
<feature type="compositionally biased region" description="Low complexity" evidence="1">
    <location>
        <begin position="431"/>
        <end position="446"/>
    </location>
</feature>